<keyword evidence="2" id="KW-1185">Reference proteome</keyword>
<reference evidence="1 2" key="1">
    <citation type="submission" date="2016-05" db="EMBL/GenBank/DDBJ databases">
        <title>Complete genome sequence of a phthalic acid esters degrading Mycobacterium sp. YC-RL4.</title>
        <authorList>
            <person name="Ren L."/>
            <person name="Fan S."/>
            <person name="Ruth N."/>
            <person name="Jia Y."/>
            <person name="Wang J."/>
            <person name="Qiao C."/>
        </authorList>
    </citation>
    <scope>NUCLEOTIDE SEQUENCE [LARGE SCALE GENOMIC DNA]</scope>
    <source>
        <strain evidence="1 2">YC-RL4</strain>
    </source>
</reference>
<dbReference type="RefSeq" id="WP_067992049.1">
    <property type="nucleotide sequence ID" value="NZ_CP015596.1"/>
</dbReference>
<dbReference type="KEGG" id="madi:A7U43_05400"/>
<dbReference type="Gene3D" id="3.30.1330.40">
    <property type="entry name" value="RutC-like"/>
    <property type="match status" value="1"/>
</dbReference>
<dbReference type="EMBL" id="CP015596">
    <property type="protein sequence ID" value="ANE78842.1"/>
    <property type="molecule type" value="Genomic_DNA"/>
</dbReference>
<sequence length="146" mass="15356">MTTDSNGEHIQRGVPDIGYLDPGVFDDLGIVQTAVVRDTVYVSGIAPLTGGAQGMDIVGVTFAEQLAYTLEVLDRSLQSVGAGRCDLVAWTIYTTDMQALADSAAALKQWVGPHPPTSTWVTVAGLIHPAQLLELTAIAAHSTVHS</sequence>
<proteinExistence type="predicted"/>
<dbReference type="STRING" id="1682113.A7U43_05400"/>
<gene>
    <name evidence="1" type="ORF">A7U43_05400</name>
</gene>
<dbReference type="CDD" id="cd00448">
    <property type="entry name" value="YjgF_YER057c_UK114_family"/>
    <property type="match status" value="1"/>
</dbReference>
<accession>A0A172UI62</accession>
<protein>
    <recommendedName>
        <fullName evidence="3">Enamine deaminase RidA</fullName>
    </recommendedName>
</protein>
<dbReference type="Pfam" id="PF01042">
    <property type="entry name" value="Ribonuc_L-PSP"/>
    <property type="match status" value="1"/>
</dbReference>
<name>A0A172UI62_9MYCO</name>
<evidence type="ECO:0000313" key="2">
    <source>
        <dbReference type="Proteomes" id="UP000077143"/>
    </source>
</evidence>
<dbReference type="InterPro" id="IPR006175">
    <property type="entry name" value="YjgF/YER057c/UK114"/>
</dbReference>
<evidence type="ECO:0000313" key="1">
    <source>
        <dbReference type="EMBL" id="ANE78842.1"/>
    </source>
</evidence>
<dbReference type="AlphaFoldDB" id="A0A172UI62"/>
<evidence type="ECO:0008006" key="3">
    <source>
        <dbReference type="Google" id="ProtNLM"/>
    </source>
</evidence>
<dbReference type="Proteomes" id="UP000077143">
    <property type="component" value="Chromosome"/>
</dbReference>
<dbReference type="InterPro" id="IPR035959">
    <property type="entry name" value="RutC-like_sf"/>
</dbReference>
<dbReference type="SUPFAM" id="SSF55298">
    <property type="entry name" value="YjgF-like"/>
    <property type="match status" value="1"/>
</dbReference>
<organism evidence="1 2">
    <name type="scientific">Mycobacterium adipatum</name>
    <dbReference type="NCBI Taxonomy" id="1682113"/>
    <lineage>
        <taxon>Bacteria</taxon>
        <taxon>Bacillati</taxon>
        <taxon>Actinomycetota</taxon>
        <taxon>Actinomycetes</taxon>
        <taxon>Mycobacteriales</taxon>
        <taxon>Mycobacteriaceae</taxon>
        <taxon>Mycobacterium</taxon>
    </lineage>
</organism>